<evidence type="ECO:0000313" key="2">
    <source>
        <dbReference type="Proteomes" id="UP000237662"/>
    </source>
</evidence>
<organism evidence="1 2">
    <name type="scientific">Neolewinella xylanilytica</name>
    <dbReference type="NCBI Taxonomy" id="1514080"/>
    <lineage>
        <taxon>Bacteria</taxon>
        <taxon>Pseudomonadati</taxon>
        <taxon>Bacteroidota</taxon>
        <taxon>Saprospiria</taxon>
        <taxon>Saprospirales</taxon>
        <taxon>Lewinellaceae</taxon>
        <taxon>Neolewinella</taxon>
    </lineage>
</organism>
<dbReference type="AlphaFoldDB" id="A0A2S6I6L8"/>
<comment type="caution">
    <text evidence="1">The sequence shown here is derived from an EMBL/GenBank/DDBJ whole genome shotgun (WGS) entry which is preliminary data.</text>
</comment>
<reference evidence="1 2" key="1">
    <citation type="submission" date="2018-02" db="EMBL/GenBank/DDBJ databases">
        <title>Genomic Encyclopedia of Archaeal and Bacterial Type Strains, Phase II (KMG-II): from individual species to whole genera.</title>
        <authorList>
            <person name="Goeker M."/>
        </authorList>
    </citation>
    <scope>NUCLEOTIDE SEQUENCE [LARGE SCALE GENOMIC DNA]</scope>
    <source>
        <strain evidence="1 2">DSM 29526</strain>
    </source>
</reference>
<accession>A0A2S6I6L8</accession>
<keyword evidence="2" id="KW-1185">Reference proteome</keyword>
<name>A0A2S6I6L8_9BACT</name>
<gene>
    <name evidence="1" type="ORF">CLV84_0053</name>
</gene>
<dbReference type="Proteomes" id="UP000237662">
    <property type="component" value="Unassembled WGS sequence"/>
</dbReference>
<sequence length="408" mass="46491">MPSSLVIKPTPTALYLNDTVVIPWSSTNLGEGGFRLREREDFFWQVEMTGYDASTATLFLRVTNFEAEAEDYQPDRTARAAVRALHFAPLDRAAFCSQLSYYETGRLPLTALPAVDGEETTVADSAGCVPEVRKVRSLHFTVAFEALRIGDGYVAGTYVSGELPPLPFRIPNPHLVKEFNAIRSYFARQLRRSTLEVSAELHFDGAGEPGIRRARSGQVDRIDDRMIEVLRARTLRQFLQQDDPDQSLFTPEELWERSADDDPVRTLLPPPGPELLEHILNEGSVRNARQLTHLATRHERGQKLRFVLTPQFGFFFFVRGEGMHHFILELLDSHATYIWSLPRGSDTLSDHFARVKGEVEQLNATGRQAYRRTNTFDHTFWSVRHEQIDSPFVDGFSRWRARLEEGLV</sequence>
<proteinExistence type="predicted"/>
<protein>
    <submittedName>
        <fullName evidence="1">Uncharacterized protein</fullName>
    </submittedName>
</protein>
<evidence type="ECO:0000313" key="1">
    <source>
        <dbReference type="EMBL" id="PPK87119.1"/>
    </source>
</evidence>
<dbReference type="EMBL" id="PTJC01000005">
    <property type="protein sequence ID" value="PPK87119.1"/>
    <property type="molecule type" value="Genomic_DNA"/>
</dbReference>